<sequence length="107" mass="11665">MAAPSVSEDSLKGVAIDIKGNAVVGGRVKGDGSRYSQQRNKRNQGFPVSLFVFQQVYCSSFLASITACEMYLFLAIANSFSGLELTMQTDPTYSIYRILIALDILLS</sequence>
<name>A0AAV4P5S7_CAEEX</name>
<reference evidence="1 2" key="1">
    <citation type="submission" date="2021-06" db="EMBL/GenBank/DDBJ databases">
        <title>Caerostris extrusa draft genome.</title>
        <authorList>
            <person name="Kono N."/>
            <person name="Arakawa K."/>
        </authorList>
    </citation>
    <scope>NUCLEOTIDE SEQUENCE [LARGE SCALE GENOMIC DNA]</scope>
</reference>
<dbReference type="AlphaFoldDB" id="A0AAV4P5S7"/>
<gene>
    <name evidence="1" type="ORF">CEXT_265741</name>
</gene>
<evidence type="ECO:0000313" key="2">
    <source>
        <dbReference type="Proteomes" id="UP001054945"/>
    </source>
</evidence>
<accession>A0AAV4P5S7</accession>
<evidence type="ECO:0000313" key="1">
    <source>
        <dbReference type="EMBL" id="GIX92587.1"/>
    </source>
</evidence>
<dbReference type="Proteomes" id="UP001054945">
    <property type="component" value="Unassembled WGS sequence"/>
</dbReference>
<comment type="caution">
    <text evidence="1">The sequence shown here is derived from an EMBL/GenBank/DDBJ whole genome shotgun (WGS) entry which is preliminary data.</text>
</comment>
<keyword evidence="2" id="KW-1185">Reference proteome</keyword>
<organism evidence="1 2">
    <name type="scientific">Caerostris extrusa</name>
    <name type="common">Bark spider</name>
    <name type="synonym">Caerostris bankana</name>
    <dbReference type="NCBI Taxonomy" id="172846"/>
    <lineage>
        <taxon>Eukaryota</taxon>
        <taxon>Metazoa</taxon>
        <taxon>Ecdysozoa</taxon>
        <taxon>Arthropoda</taxon>
        <taxon>Chelicerata</taxon>
        <taxon>Arachnida</taxon>
        <taxon>Araneae</taxon>
        <taxon>Araneomorphae</taxon>
        <taxon>Entelegynae</taxon>
        <taxon>Araneoidea</taxon>
        <taxon>Araneidae</taxon>
        <taxon>Caerostris</taxon>
    </lineage>
</organism>
<dbReference type="EMBL" id="BPLR01021703">
    <property type="protein sequence ID" value="GIX92587.1"/>
    <property type="molecule type" value="Genomic_DNA"/>
</dbReference>
<protein>
    <submittedName>
        <fullName evidence="1">Uncharacterized protein</fullName>
    </submittedName>
</protein>
<proteinExistence type="predicted"/>